<dbReference type="Pfam" id="PF00187">
    <property type="entry name" value="Chitin_bind_1"/>
    <property type="match status" value="1"/>
</dbReference>
<dbReference type="PROSITE" id="PS00026">
    <property type="entry name" value="CHIT_BIND_I_1"/>
    <property type="match status" value="1"/>
</dbReference>
<dbReference type="PROSITE" id="PS01095">
    <property type="entry name" value="GH18_1"/>
    <property type="match status" value="1"/>
</dbReference>
<dbReference type="EMBL" id="MLKD01000010">
    <property type="protein sequence ID" value="OQE22632.1"/>
    <property type="molecule type" value="Genomic_DNA"/>
</dbReference>
<reference evidence="16" key="1">
    <citation type="journal article" date="2017" name="Nat. Microbiol.">
        <title>Global analysis of biosynthetic gene clusters reveals vast potential of secondary metabolite production in Penicillium species.</title>
        <authorList>
            <person name="Nielsen J.C."/>
            <person name="Grijseels S."/>
            <person name="Prigent S."/>
            <person name="Ji B."/>
            <person name="Dainat J."/>
            <person name="Nielsen K.F."/>
            <person name="Frisvad J.C."/>
            <person name="Workman M."/>
            <person name="Nielsen J."/>
        </authorList>
    </citation>
    <scope>NUCLEOTIDE SEQUENCE [LARGE SCALE GENOMIC DNA]</scope>
    <source>
        <strain evidence="16">IBT 24891</strain>
    </source>
</reference>
<dbReference type="STRING" id="303698.A0A1V6T8D6"/>
<dbReference type="Proteomes" id="UP000191285">
    <property type="component" value="Unassembled WGS sequence"/>
</dbReference>
<sequence length="1225" mass="138885">MVSVVRPRSTVVRDVLRTVISNWVAMRIILVKKGAEKSNDFGFCGHGPDFCGEDVCVNNCDRKSECDPGFGSKWAESSTCPLNVCCSDFGFCGTTKEFCGNKTVKHKTCSKDRFLDRVVGYYEGWSTRRPCNPLWPEQIPLGVYSHINFAFATIDPKSFQVLPADNRDKNLYARVTDMKKADPNLKVLIALGGWTFNDPGPTATVFSDLASSEVNQRKFFKSLNSFLSKYGFDGVDLDWEYPEADDRNGKPADYKNFPKFMANLKNALDSMGRGTLSITLPASYWYLQHFDLKALAKHVSFFNIMTYDMHGLWDQGNEWTGSYLNAHTNLTEIKQGLELLWRNDVKSDQVVMGLAFYGRTYTTFGGCVEPGCEYASGGLPGRCSHETGILLNNEVFDMIENKKLKPKLYKKAAVKVVTWDDQWVSIDDEDTLAMKTEFAREQCLSGVMVWAISHDTRDARFSRALGKVTNRQVSMQFDQKEDDGTVEEKHNYHQCRWTNCGEACPTGWSMIERADSDRNYEGEPLMDDTFCEKHGYRSWCCPPDERLPTCGWYSHNNGNCQSGCPSGMTEIGSTQQNCKHGDIEDHPEYQSACCSTLTEEGSGLQSMALYNQCEWSEDFPKCDAGKCPSSKSDVLVASAGGSGDVICGHHSTAFWSWDDHSDDWDEQRKYCCDNSNKKKKWANCDWHNGSDIVHPVSRCWSDCPDGQVRVAMNNYDDCRPSGARSYCCDAVQYSVTHRLSDDMSSFRKALLDWTTAAVCASHLPRQSNEISTDLGSRDAHCEILPSPDLEAHLSSILRGYLHAKTEHWATETSIWNDGVENIFSKLVTKSMLPWVTSENAYPEFYRDGYNGTARKIIQFPDSFNSMIGSAKPAMFCTQDLCDYGDEFCVREDESMNMGETLSSLIKRAKARKEDFTCKDENGNVQKLLYTRFAYPGASEWPLNSIQARQAIVGENENRCSNTRVIERQAQPNDLVTDSVTRVPYINTEHLIEIKLIKVFMAWSMEECEGIDCSFFVDFFGKEVISNAPRTPGSSQNLKRPIDRVMEQLGSKSNKDVFRLLRQSLNVVKGDLWNLQSAPGPEPETNSPFTWANLVQSDNPRQALSVIRETISVYNYQNLPNVQIRFKMVNNGIRDELKRTQEAYKEQKGKEIQLVECWDRFFKQRKDSMVQTGKNFVTGAIEQMRERWAHDEGASPAEQDEASIVREQLDELKDHIDEIYMDDLPV</sequence>
<keyword evidence="10" id="KW-0624">Polysaccharide degradation</keyword>
<dbReference type="InterPro" id="IPR001223">
    <property type="entry name" value="Glyco_hydro18_cat"/>
</dbReference>
<evidence type="ECO:0000256" key="8">
    <source>
        <dbReference type="ARBA" id="ARBA00023277"/>
    </source>
</evidence>
<evidence type="ECO:0000256" key="12">
    <source>
        <dbReference type="RuleBase" id="RU000489"/>
    </source>
</evidence>
<evidence type="ECO:0000256" key="9">
    <source>
        <dbReference type="ARBA" id="ARBA00023295"/>
    </source>
</evidence>
<evidence type="ECO:0000259" key="14">
    <source>
        <dbReference type="PROSITE" id="PS51910"/>
    </source>
</evidence>
<dbReference type="InterPro" id="IPR001579">
    <property type="entry name" value="Glyco_hydro_18_chit_AS"/>
</dbReference>
<evidence type="ECO:0000256" key="1">
    <source>
        <dbReference type="ARBA" id="ARBA00000822"/>
    </source>
</evidence>
<feature type="domain" description="Chitin-binding type-1" evidence="13">
    <location>
        <begin position="63"/>
        <end position="111"/>
    </location>
</feature>
<name>A0A1V6T8D6_9EURO</name>
<gene>
    <name evidence="15" type="ORF">PENSTE_c010G09413</name>
</gene>
<keyword evidence="6" id="KW-0146">Chitin degradation</keyword>
<dbReference type="PANTHER" id="PTHR11177:SF333">
    <property type="entry name" value="CHITINASE"/>
    <property type="match status" value="1"/>
</dbReference>
<dbReference type="InterPro" id="IPR001002">
    <property type="entry name" value="Chitin-bd_1"/>
</dbReference>
<dbReference type="GO" id="GO:0008061">
    <property type="term" value="F:chitin binding"/>
    <property type="evidence" value="ECO:0007669"/>
    <property type="project" value="UniProtKB-UniRule"/>
</dbReference>
<keyword evidence="16" id="KW-1185">Reference proteome</keyword>
<dbReference type="Gene3D" id="3.10.50.10">
    <property type="match status" value="1"/>
</dbReference>
<keyword evidence="8" id="KW-0119">Carbohydrate metabolism</keyword>
<feature type="disulfide bond" evidence="11">
    <location>
        <begin position="85"/>
        <end position="99"/>
    </location>
</feature>
<evidence type="ECO:0000256" key="3">
    <source>
        <dbReference type="ARBA" id="ARBA00012729"/>
    </source>
</evidence>
<dbReference type="SMART" id="SM00636">
    <property type="entry name" value="Glyco_18"/>
    <property type="match status" value="1"/>
</dbReference>
<evidence type="ECO:0000256" key="10">
    <source>
        <dbReference type="ARBA" id="ARBA00023326"/>
    </source>
</evidence>
<dbReference type="EC" id="3.2.1.14" evidence="3"/>
<dbReference type="InterPro" id="IPR050314">
    <property type="entry name" value="Glycosyl_Hydrlase_18"/>
</dbReference>
<evidence type="ECO:0000256" key="2">
    <source>
        <dbReference type="ARBA" id="ARBA00008682"/>
    </source>
</evidence>
<keyword evidence="11" id="KW-1015">Disulfide bond</keyword>
<evidence type="ECO:0000313" key="16">
    <source>
        <dbReference type="Proteomes" id="UP000191285"/>
    </source>
</evidence>
<evidence type="ECO:0000256" key="7">
    <source>
        <dbReference type="ARBA" id="ARBA00023026"/>
    </source>
</evidence>
<feature type="disulfide bond" evidence="11">
    <location>
        <begin position="80"/>
        <end position="92"/>
    </location>
</feature>
<evidence type="ECO:0000256" key="4">
    <source>
        <dbReference type="ARBA" id="ARBA00022669"/>
    </source>
</evidence>
<dbReference type="SMART" id="SM00270">
    <property type="entry name" value="ChtBD1"/>
    <property type="match status" value="2"/>
</dbReference>
<dbReference type="CDD" id="cd00035">
    <property type="entry name" value="ChtBD1"/>
    <property type="match status" value="1"/>
</dbReference>
<dbReference type="SUPFAM" id="SSF54556">
    <property type="entry name" value="Chitinase insertion domain"/>
    <property type="match status" value="1"/>
</dbReference>
<proteinExistence type="inferred from homology"/>
<dbReference type="Gene3D" id="3.20.20.80">
    <property type="entry name" value="Glycosidases"/>
    <property type="match status" value="1"/>
</dbReference>
<dbReference type="InterPro" id="IPR029070">
    <property type="entry name" value="Chitinase_insertion_sf"/>
</dbReference>
<dbReference type="PROSITE" id="PS50941">
    <property type="entry name" value="CHIT_BIND_I_2"/>
    <property type="match status" value="1"/>
</dbReference>
<keyword evidence="5 12" id="KW-0378">Hydrolase</keyword>
<comment type="caution">
    <text evidence="15">The sequence shown here is derived from an EMBL/GenBank/DDBJ whole genome shotgun (WGS) entry which is preliminary data.</text>
</comment>
<dbReference type="InterPro" id="IPR011583">
    <property type="entry name" value="Chitinase_II/V-like_cat"/>
</dbReference>
<evidence type="ECO:0000256" key="11">
    <source>
        <dbReference type="PROSITE-ProRule" id="PRU00261"/>
    </source>
</evidence>
<dbReference type="AlphaFoldDB" id="A0A1V6T8D6"/>
<protein>
    <recommendedName>
        <fullName evidence="3">chitinase</fullName>
        <ecNumber evidence="3">3.2.1.14</ecNumber>
    </recommendedName>
</protein>
<dbReference type="Pfam" id="PF00704">
    <property type="entry name" value="Glyco_hydro_18"/>
    <property type="match status" value="1"/>
</dbReference>
<keyword evidence="4 11" id="KW-0147">Chitin-binding</keyword>
<dbReference type="GO" id="GO:0006032">
    <property type="term" value="P:chitin catabolic process"/>
    <property type="evidence" value="ECO:0007669"/>
    <property type="project" value="UniProtKB-KW"/>
</dbReference>
<keyword evidence="7" id="KW-0843">Virulence</keyword>
<dbReference type="GO" id="GO:0000272">
    <property type="term" value="P:polysaccharide catabolic process"/>
    <property type="evidence" value="ECO:0007669"/>
    <property type="project" value="UniProtKB-KW"/>
</dbReference>
<dbReference type="SUPFAM" id="SSF57016">
    <property type="entry name" value="Plant lectins/antimicrobial peptides"/>
    <property type="match status" value="1"/>
</dbReference>
<dbReference type="OrthoDB" id="73875at2759"/>
<comment type="similarity">
    <text evidence="2">Belongs to the glycosyl hydrolase 18 family. Chitinase class V subfamily.</text>
</comment>
<evidence type="ECO:0000259" key="13">
    <source>
        <dbReference type="PROSITE" id="PS50941"/>
    </source>
</evidence>
<dbReference type="InterPro" id="IPR017853">
    <property type="entry name" value="GH"/>
</dbReference>
<keyword evidence="9 12" id="KW-0326">Glycosidase</keyword>
<comment type="caution">
    <text evidence="11">Lacks conserved residue(s) required for the propagation of feature annotation.</text>
</comment>
<dbReference type="PROSITE" id="PS51910">
    <property type="entry name" value="GH18_2"/>
    <property type="match status" value="1"/>
</dbReference>
<dbReference type="InterPro" id="IPR036861">
    <property type="entry name" value="Endochitinase-like_sf"/>
</dbReference>
<evidence type="ECO:0000256" key="6">
    <source>
        <dbReference type="ARBA" id="ARBA00023024"/>
    </source>
</evidence>
<dbReference type="SUPFAM" id="SSF51445">
    <property type="entry name" value="(Trans)glycosidases"/>
    <property type="match status" value="1"/>
</dbReference>
<dbReference type="Gene3D" id="3.30.60.10">
    <property type="entry name" value="Endochitinase-like"/>
    <property type="match status" value="1"/>
</dbReference>
<feature type="domain" description="GH18" evidence="14">
    <location>
        <begin position="116"/>
        <end position="472"/>
    </location>
</feature>
<dbReference type="GO" id="GO:0008843">
    <property type="term" value="F:endochitinase activity"/>
    <property type="evidence" value="ECO:0007669"/>
    <property type="project" value="UniProtKB-EC"/>
</dbReference>
<organism evidence="15 16">
    <name type="scientific">Penicillium steckii</name>
    <dbReference type="NCBI Taxonomy" id="303698"/>
    <lineage>
        <taxon>Eukaryota</taxon>
        <taxon>Fungi</taxon>
        <taxon>Dikarya</taxon>
        <taxon>Ascomycota</taxon>
        <taxon>Pezizomycotina</taxon>
        <taxon>Eurotiomycetes</taxon>
        <taxon>Eurotiomycetidae</taxon>
        <taxon>Eurotiales</taxon>
        <taxon>Aspergillaceae</taxon>
        <taxon>Penicillium</taxon>
    </lineage>
</organism>
<comment type="catalytic activity">
    <reaction evidence="1">
        <text>Random endo-hydrolysis of N-acetyl-beta-D-glucosaminide (1-&gt;4)-beta-linkages in chitin and chitodextrins.</text>
        <dbReference type="EC" id="3.2.1.14"/>
    </reaction>
</comment>
<evidence type="ECO:0000256" key="5">
    <source>
        <dbReference type="ARBA" id="ARBA00022801"/>
    </source>
</evidence>
<accession>A0A1V6T8D6</accession>
<dbReference type="InterPro" id="IPR018371">
    <property type="entry name" value="Chitin-binding_1_CS"/>
</dbReference>
<dbReference type="PANTHER" id="PTHR11177">
    <property type="entry name" value="CHITINASE"/>
    <property type="match status" value="1"/>
</dbReference>
<evidence type="ECO:0000313" key="15">
    <source>
        <dbReference type="EMBL" id="OQE22632.1"/>
    </source>
</evidence>